<accession>A0A6P1MM67</accession>
<dbReference type="EMBL" id="CP047591">
    <property type="protein sequence ID" value="QHI73188.1"/>
    <property type="molecule type" value="Genomic_DNA"/>
</dbReference>
<gene>
    <name evidence="1" type="ORF">Ami3637_13115</name>
</gene>
<dbReference type="Gene3D" id="3.90.1720.10">
    <property type="entry name" value="endopeptidase domain like (from Nostoc punctiforme)"/>
    <property type="match status" value="1"/>
</dbReference>
<evidence type="ECO:0000313" key="2">
    <source>
        <dbReference type="Proteomes" id="UP000463883"/>
    </source>
</evidence>
<dbReference type="SUPFAM" id="SSF54001">
    <property type="entry name" value="Cysteine proteinases"/>
    <property type="match status" value="1"/>
</dbReference>
<evidence type="ECO:0000313" key="1">
    <source>
        <dbReference type="EMBL" id="QHI73188.1"/>
    </source>
</evidence>
<name>A0A6P1MM67_9FIRM</name>
<proteinExistence type="predicted"/>
<reference evidence="1 2" key="1">
    <citation type="submission" date="2020-01" db="EMBL/GenBank/DDBJ databases">
        <title>Genomic analysis of Aminipila sp. CBA3637.</title>
        <authorList>
            <person name="Kim Y.B."/>
            <person name="Roh S.W."/>
        </authorList>
    </citation>
    <scope>NUCLEOTIDE SEQUENCE [LARGE SCALE GENOMIC DNA]</scope>
    <source>
        <strain evidence="1 2">CBA3637</strain>
    </source>
</reference>
<protein>
    <recommendedName>
        <fullName evidence="3">Permuted papain-like amidase enzyme, YaeF/YiiX, C92 family</fullName>
    </recommendedName>
</protein>
<dbReference type="InterPro" id="IPR038765">
    <property type="entry name" value="Papain-like_cys_pep_sf"/>
</dbReference>
<dbReference type="RefSeq" id="WP_162362954.1">
    <property type="nucleotide sequence ID" value="NZ_CP047591.1"/>
</dbReference>
<keyword evidence="2" id="KW-1185">Reference proteome</keyword>
<organism evidence="1 2">
    <name type="scientific">Aminipila terrae</name>
    <dbReference type="NCBI Taxonomy" id="2697030"/>
    <lineage>
        <taxon>Bacteria</taxon>
        <taxon>Bacillati</taxon>
        <taxon>Bacillota</taxon>
        <taxon>Clostridia</taxon>
        <taxon>Peptostreptococcales</taxon>
        <taxon>Anaerovoracaceae</taxon>
        <taxon>Aminipila</taxon>
    </lineage>
</organism>
<sequence>MQATVSAIVAFSILWIAIDEADQNPVYRPDYKKDSLNYIFEDIRTTGKFGQDQNNKLELTEDEYKEIFRQTGLGKPAVDYMIENDKNYEKEMKSFQKIFFNGYPYTCAKIGVLTYNERMRDKNGEYIKGHEIVDLEPGDVLVNLSTHTMGYRHGHCAIVVTKPKKGEEARTIEAIYMGEPTEYQTTSKWRSCPTLVHLRISKEAAESKGYTQEELGRLIAQYAEENCLNINYGMLPEITNIRGDKIRNTNCSHLIWYIFKQFDYDVDSDGGVIVTPADIAASDVFEIVQIYGINPDIKEESR</sequence>
<evidence type="ECO:0008006" key="3">
    <source>
        <dbReference type="Google" id="ProtNLM"/>
    </source>
</evidence>
<dbReference type="KEGG" id="amic:Ami3637_13115"/>
<dbReference type="AlphaFoldDB" id="A0A6P1MM67"/>
<dbReference type="Proteomes" id="UP000463883">
    <property type="component" value="Chromosome"/>
</dbReference>